<accession>Q1EQP6</accession>
<feature type="transmembrane region" description="Helical" evidence="2">
    <location>
        <begin position="6"/>
        <end position="26"/>
    </location>
</feature>
<evidence type="ECO:0000313" key="5">
    <source>
        <dbReference type="Proteomes" id="UP000325529"/>
    </source>
</evidence>
<reference evidence="3" key="1">
    <citation type="journal article" date="2006" name="Proc. Natl. Acad. Sci. U.S.A.">
        <title>Amplification of the entire kanamycin biosynthetic gene cluster during empirical strain improvement of Streptomyces kanamyceticus.</title>
        <authorList>
            <person name="Yanai K."/>
            <person name="Murakami T."/>
            <person name="Bibb M."/>
        </authorList>
    </citation>
    <scope>NUCLEOTIDE SEQUENCE</scope>
    <source>
        <strain evidence="3">NBRC 13414</strain>
    </source>
</reference>
<keyword evidence="5" id="KW-1185">Reference proteome</keyword>
<organism evidence="3">
    <name type="scientific">Streptomyces kanamyceticus</name>
    <dbReference type="NCBI Taxonomy" id="1967"/>
    <lineage>
        <taxon>Bacteria</taxon>
        <taxon>Bacillati</taxon>
        <taxon>Actinomycetota</taxon>
        <taxon>Actinomycetes</taxon>
        <taxon>Kitasatosporales</taxon>
        <taxon>Streptomycetaceae</taxon>
        <taxon>Streptomyces</taxon>
    </lineage>
</organism>
<keyword evidence="2" id="KW-0472">Membrane</keyword>
<dbReference type="AlphaFoldDB" id="Q1EQP6"/>
<feature type="region of interest" description="Disordered" evidence="1">
    <location>
        <begin position="50"/>
        <end position="89"/>
    </location>
</feature>
<dbReference type="EMBL" id="CP023699">
    <property type="protein sequence ID" value="QEU90514.1"/>
    <property type="molecule type" value="Genomic_DNA"/>
</dbReference>
<keyword evidence="2" id="KW-1133">Transmembrane helix</keyword>
<evidence type="ECO:0000313" key="3">
    <source>
        <dbReference type="EMBL" id="BAE95474.1"/>
    </source>
</evidence>
<proteinExistence type="predicted"/>
<keyword evidence="2" id="KW-0812">Transmembrane</keyword>
<dbReference type="Proteomes" id="UP000325529">
    <property type="component" value="Chromosome"/>
</dbReference>
<dbReference type="EMBL" id="AB254080">
    <property type="protein sequence ID" value="BAE95474.1"/>
    <property type="molecule type" value="Genomic_DNA"/>
</dbReference>
<sequence length="89" mass="9614">MAFASDALSLALYAIVAVCGLALLALRHTSNRSRRNAGFASKAQLKRQLSAKSALRASEIRPSLADRDTRSRPTADLSHLSKRPRSHAS</sequence>
<dbReference type="OrthoDB" id="4248639at2"/>
<dbReference type="KEGG" id="ska:CP970_05955"/>
<reference evidence="4 5" key="2">
    <citation type="submission" date="2017-09" db="EMBL/GenBank/DDBJ databases">
        <authorList>
            <person name="Lee N."/>
            <person name="Cho B.-K."/>
        </authorList>
    </citation>
    <scope>NUCLEOTIDE SEQUENCE [LARGE SCALE GENOMIC DNA]</scope>
    <source>
        <strain evidence="4 5">ATCC 12853</strain>
    </source>
</reference>
<dbReference type="RefSeq" id="WP_055545690.1">
    <property type="nucleotide sequence ID" value="NZ_CP023699.1"/>
</dbReference>
<feature type="compositionally biased region" description="Basic residues" evidence="1">
    <location>
        <begin position="80"/>
        <end position="89"/>
    </location>
</feature>
<evidence type="ECO:0000256" key="2">
    <source>
        <dbReference type="SAM" id="Phobius"/>
    </source>
</evidence>
<evidence type="ECO:0000256" key="1">
    <source>
        <dbReference type="SAM" id="MobiDB-lite"/>
    </source>
</evidence>
<gene>
    <name evidence="4" type="ORF">CP970_05955</name>
</gene>
<name>Q1EQP6_STRKN</name>
<evidence type="ECO:0000313" key="4">
    <source>
        <dbReference type="EMBL" id="QEU90514.1"/>
    </source>
</evidence>
<protein>
    <submittedName>
        <fullName evidence="3">Uncharacterized protein</fullName>
    </submittedName>
</protein>
<feature type="compositionally biased region" description="Basic and acidic residues" evidence="1">
    <location>
        <begin position="64"/>
        <end position="73"/>
    </location>
</feature>